<keyword evidence="6" id="KW-0238">DNA-binding</keyword>
<dbReference type="GO" id="GO:0003677">
    <property type="term" value="F:DNA binding"/>
    <property type="evidence" value="ECO:0007669"/>
    <property type="project" value="UniProtKB-KW"/>
</dbReference>
<evidence type="ECO:0000256" key="7">
    <source>
        <dbReference type="ARBA" id="ARBA00023163"/>
    </source>
</evidence>
<dbReference type="Gene3D" id="4.10.1100.10">
    <property type="entry name" value="Transcription factor, SBP-box domain"/>
    <property type="match status" value="1"/>
</dbReference>
<evidence type="ECO:0000256" key="9">
    <source>
        <dbReference type="ARBA" id="ARBA00056472"/>
    </source>
</evidence>
<evidence type="ECO:0000256" key="5">
    <source>
        <dbReference type="ARBA" id="ARBA00023015"/>
    </source>
</evidence>
<comment type="function">
    <text evidence="9">Probable transcriptional factor. Binds to the promoter of the SQUAMOSA gene.</text>
</comment>
<evidence type="ECO:0000256" key="4">
    <source>
        <dbReference type="ARBA" id="ARBA00022833"/>
    </source>
</evidence>
<accession>A0AA88U280</accession>
<evidence type="ECO:0000256" key="8">
    <source>
        <dbReference type="ARBA" id="ARBA00023242"/>
    </source>
</evidence>
<evidence type="ECO:0000256" key="6">
    <source>
        <dbReference type="ARBA" id="ARBA00023125"/>
    </source>
</evidence>
<dbReference type="GO" id="GO:0008270">
    <property type="term" value="F:zinc ion binding"/>
    <property type="evidence" value="ECO:0007669"/>
    <property type="project" value="UniProtKB-KW"/>
</dbReference>
<gene>
    <name evidence="13" type="ORF">RJ640_004435</name>
</gene>
<dbReference type="InterPro" id="IPR044817">
    <property type="entry name" value="SBP-like"/>
</dbReference>
<reference evidence="13" key="1">
    <citation type="submission" date="2022-12" db="EMBL/GenBank/DDBJ databases">
        <title>Draft genome assemblies for two species of Escallonia (Escalloniales).</title>
        <authorList>
            <person name="Chanderbali A."/>
            <person name="Dervinis C."/>
            <person name="Anghel I."/>
            <person name="Soltis D."/>
            <person name="Soltis P."/>
            <person name="Zapata F."/>
        </authorList>
    </citation>
    <scope>NUCLEOTIDE SEQUENCE</scope>
    <source>
        <strain evidence="13">UCBG92.1500</strain>
        <tissue evidence="13">Leaf</tissue>
    </source>
</reference>
<evidence type="ECO:0000313" key="14">
    <source>
        <dbReference type="Proteomes" id="UP001187471"/>
    </source>
</evidence>
<dbReference type="InterPro" id="IPR036893">
    <property type="entry name" value="SBP_sf"/>
</dbReference>
<feature type="region of interest" description="Disordered" evidence="11">
    <location>
        <begin position="135"/>
        <end position="185"/>
    </location>
</feature>
<protein>
    <recommendedName>
        <fullName evidence="12">SBP-type domain-containing protein</fullName>
    </recommendedName>
</protein>
<dbReference type="GO" id="GO:0005634">
    <property type="term" value="C:nucleus"/>
    <property type="evidence" value="ECO:0007669"/>
    <property type="project" value="UniProtKB-SubCell"/>
</dbReference>
<feature type="region of interest" description="Disordered" evidence="11">
    <location>
        <begin position="1"/>
        <end position="54"/>
    </location>
</feature>
<comment type="caution">
    <text evidence="13">The sequence shown here is derived from an EMBL/GenBank/DDBJ whole genome shotgun (WGS) entry which is preliminary data.</text>
</comment>
<name>A0AA88U280_9ASTE</name>
<dbReference type="SUPFAM" id="SSF103612">
    <property type="entry name" value="SBT domain"/>
    <property type="match status" value="1"/>
</dbReference>
<sequence length="185" mass="20606">MRPPSPVLKHKAAADEVTDDEDDDVETEEEEEEEELGTGSGSGSGFEESCDKKKQPAVSVSLGGGVQPPCCQVEKCGVDLTHVKVYHRRHRVCEHHSKSPVAVVAGLEQRFCQQCSRFHDLPEFDGTKRSCRRRLAGHNERRRRSSSESNGGASGYRGLQPRSKDIPSQQVDEKGSFTHNHFHIR</sequence>
<evidence type="ECO:0000256" key="1">
    <source>
        <dbReference type="ARBA" id="ARBA00004123"/>
    </source>
</evidence>
<dbReference type="InterPro" id="IPR004333">
    <property type="entry name" value="SBP_dom"/>
</dbReference>
<keyword evidence="8" id="KW-0539">Nucleus</keyword>
<evidence type="ECO:0000256" key="11">
    <source>
        <dbReference type="SAM" id="MobiDB-lite"/>
    </source>
</evidence>
<dbReference type="FunFam" id="4.10.1100.10:FF:000001">
    <property type="entry name" value="Squamosa promoter-binding-like protein 14"/>
    <property type="match status" value="1"/>
</dbReference>
<proteinExistence type="predicted"/>
<keyword evidence="2" id="KW-0479">Metal-binding</keyword>
<dbReference type="Proteomes" id="UP001187471">
    <property type="component" value="Unassembled WGS sequence"/>
</dbReference>
<evidence type="ECO:0000256" key="2">
    <source>
        <dbReference type="ARBA" id="ARBA00022723"/>
    </source>
</evidence>
<keyword evidence="5" id="KW-0805">Transcription regulation</keyword>
<dbReference type="PROSITE" id="PS51141">
    <property type="entry name" value="ZF_SBP"/>
    <property type="match status" value="1"/>
</dbReference>
<keyword evidence="4" id="KW-0862">Zinc</keyword>
<dbReference type="PANTHER" id="PTHR31251">
    <property type="entry name" value="SQUAMOSA PROMOTER-BINDING-LIKE PROTEIN 4"/>
    <property type="match status" value="1"/>
</dbReference>
<evidence type="ECO:0000259" key="12">
    <source>
        <dbReference type="PROSITE" id="PS51141"/>
    </source>
</evidence>
<dbReference type="AlphaFoldDB" id="A0AA88U280"/>
<feature type="compositionally biased region" description="Basic residues" evidence="11">
    <location>
        <begin position="135"/>
        <end position="144"/>
    </location>
</feature>
<keyword evidence="14" id="KW-1185">Reference proteome</keyword>
<comment type="subcellular location">
    <subcellularLocation>
        <location evidence="1">Nucleus</location>
    </subcellularLocation>
</comment>
<dbReference type="EMBL" id="JAVXUO010002917">
    <property type="protein sequence ID" value="KAK2968429.1"/>
    <property type="molecule type" value="Genomic_DNA"/>
</dbReference>
<evidence type="ECO:0000256" key="10">
    <source>
        <dbReference type="PROSITE-ProRule" id="PRU00470"/>
    </source>
</evidence>
<organism evidence="13 14">
    <name type="scientific">Escallonia rubra</name>
    <dbReference type="NCBI Taxonomy" id="112253"/>
    <lineage>
        <taxon>Eukaryota</taxon>
        <taxon>Viridiplantae</taxon>
        <taxon>Streptophyta</taxon>
        <taxon>Embryophyta</taxon>
        <taxon>Tracheophyta</taxon>
        <taxon>Spermatophyta</taxon>
        <taxon>Magnoliopsida</taxon>
        <taxon>eudicotyledons</taxon>
        <taxon>Gunneridae</taxon>
        <taxon>Pentapetalae</taxon>
        <taxon>asterids</taxon>
        <taxon>campanulids</taxon>
        <taxon>Escalloniales</taxon>
        <taxon>Escalloniaceae</taxon>
        <taxon>Escallonia</taxon>
    </lineage>
</organism>
<evidence type="ECO:0000313" key="13">
    <source>
        <dbReference type="EMBL" id="KAK2968429.1"/>
    </source>
</evidence>
<keyword evidence="7" id="KW-0804">Transcription</keyword>
<feature type="domain" description="SBP-type" evidence="12">
    <location>
        <begin position="68"/>
        <end position="145"/>
    </location>
</feature>
<dbReference type="PANTHER" id="PTHR31251:SF226">
    <property type="entry name" value="SQUAMOSA PROMOTER-BINDING-LIKE PROTEIN 6"/>
    <property type="match status" value="1"/>
</dbReference>
<dbReference type="Pfam" id="PF03110">
    <property type="entry name" value="SBP"/>
    <property type="match status" value="1"/>
</dbReference>
<keyword evidence="3 10" id="KW-0863">Zinc-finger</keyword>
<feature type="compositionally biased region" description="Acidic residues" evidence="11">
    <location>
        <begin position="16"/>
        <end position="36"/>
    </location>
</feature>
<evidence type="ECO:0000256" key="3">
    <source>
        <dbReference type="ARBA" id="ARBA00022771"/>
    </source>
</evidence>